<keyword evidence="2" id="KW-1185">Reference proteome</keyword>
<proteinExistence type="predicted"/>
<name>A0ABR2YUG4_9CHLO</name>
<protein>
    <recommendedName>
        <fullName evidence="3">Stc1 domain-containing protein</fullName>
    </recommendedName>
</protein>
<dbReference type="Proteomes" id="UP001491310">
    <property type="component" value="Unassembled WGS sequence"/>
</dbReference>
<evidence type="ECO:0000313" key="1">
    <source>
        <dbReference type="EMBL" id="KAK9915493.1"/>
    </source>
</evidence>
<accession>A0ABR2YUG4</accession>
<evidence type="ECO:0000313" key="2">
    <source>
        <dbReference type="Proteomes" id="UP001491310"/>
    </source>
</evidence>
<reference evidence="1 2" key="1">
    <citation type="journal article" date="2024" name="Nat. Commun.">
        <title>Phylogenomics reveals the evolutionary origins of lichenization in chlorophyte algae.</title>
        <authorList>
            <person name="Puginier C."/>
            <person name="Libourel C."/>
            <person name="Otte J."/>
            <person name="Skaloud P."/>
            <person name="Haon M."/>
            <person name="Grisel S."/>
            <person name="Petersen M."/>
            <person name="Berrin J.G."/>
            <person name="Delaux P.M."/>
            <person name="Dal Grande F."/>
            <person name="Keller J."/>
        </authorList>
    </citation>
    <scope>NUCLEOTIDE SEQUENCE [LARGE SCALE GENOMIC DNA]</scope>
    <source>
        <strain evidence="1 2">SAG 216-7</strain>
    </source>
</reference>
<sequence>MVQDPTLQHDYAAQLPIQKTCSKCKETKVASEFFKDKSKPDGMYSQCKACATAEERRRRESRPQVGPDMMKSTKKCTRCGIDKPASSFCRNKRSFDGLYSQCRTCVSDKDKDRRQKMLIQKPEPVPNKLCSRCNTQKTCEDFYRDASKPDGLQTYCKPCLCAKHKELRDRKRMRCIQAHLGATGQLHLDPAHIADPNADPYAGHHSYPVYNVDGSLQGHVTLADGSHADLDAAGLQAVYPDGVAQGYPIEEGAQEGQGEEQQYVLQQEEYDEQQGYHTGEEGFAVQVAAGSNQHADEQGYLAQQEGEEGYQEGEYIQEGAPQDYVHTDTDGYHLVQPQDYQPQGYHPDDADQVYEGEAHGYEEQHQDNSEAHHTHEELVLCLDEAVHGGGYVEEQRLLKRYRVR</sequence>
<evidence type="ECO:0008006" key="3">
    <source>
        <dbReference type="Google" id="ProtNLM"/>
    </source>
</evidence>
<comment type="caution">
    <text evidence="1">The sequence shown here is derived from an EMBL/GenBank/DDBJ whole genome shotgun (WGS) entry which is preliminary data.</text>
</comment>
<gene>
    <name evidence="1" type="ORF">WJX75_009972</name>
</gene>
<organism evidence="1 2">
    <name type="scientific">Coccomyxa subellipsoidea</name>
    <dbReference type="NCBI Taxonomy" id="248742"/>
    <lineage>
        <taxon>Eukaryota</taxon>
        <taxon>Viridiplantae</taxon>
        <taxon>Chlorophyta</taxon>
        <taxon>core chlorophytes</taxon>
        <taxon>Trebouxiophyceae</taxon>
        <taxon>Trebouxiophyceae incertae sedis</taxon>
        <taxon>Coccomyxaceae</taxon>
        <taxon>Coccomyxa</taxon>
    </lineage>
</organism>
<dbReference type="EMBL" id="JALJOT010000005">
    <property type="protein sequence ID" value="KAK9915493.1"/>
    <property type="molecule type" value="Genomic_DNA"/>
</dbReference>